<dbReference type="Proteomes" id="UP000198781">
    <property type="component" value="Unassembled WGS sequence"/>
</dbReference>
<evidence type="ECO:0000256" key="1">
    <source>
        <dbReference type="SAM" id="MobiDB-lite"/>
    </source>
</evidence>
<feature type="region of interest" description="Disordered" evidence="1">
    <location>
        <begin position="46"/>
        <end position="81"/>
    </location>
</feature>
<dbReference type="OrthoDB" id="8796207at2"/>
<dbReference type="STRING" id="187868.SAMN05192589_101158"/>
<protein>
    <submittedName>
        <fullName evidence="2">Uncharacterized protein</fullName>
    </submittedName>
</protein>
<dbReference type="EMBL" id="FMZC01000001">
    <property type="protein sequence ID" value="SDC05366.1"/>
    <property type="molecule type" value="Genomic_DNA"/>
</dbReference>
<name>A0A1G6II01_9BURK</name>
<gene>
    <name evidence="2" type="ORF">SAMN05192589_101158</name>
</gene>
<dbReference type="RefSeq" id="WP_092739346.1">
    <property type="nucleotide sequence ID" value="NZ_FMZC01000001.1"/>
</dbReference>
<feature type="compositionally biased region" description="Basic and acidic residues" evidence="1">
    <location>
        <begin position="63"/>
        <end position="81"/>
    </location>
</feature>
<organism evidence="2 3">
    <name type="scientific">Paracidovorax valerianellae</name>
    <dbReference type="NCBI Taxonomy" id="187868"/>
    <lineage>
        <taxon>Bacteria</taxon>
        <taxon>Pseudomonadati</taxon>
        <taxon>Pseudomonadota</taxon>
        <taxon>Betaproteobacteria</taxon>
        <taxon>Burkholderiales</taxon>
        <taxon>Comamonadaceae</taxon>
        <taxon>Paracidovorax</taxon>
    </lineage>
</organism>
<accession>A0A1G6II01</accession>
<evidence type="ECO:0000313" key="2">
    <source>
        <dbReference type="EMBL" id="SDC05366.1"/>
    </source>
</evidence>
<dbReference type="AlphaFoldDB" id="A0A1G6II01"/>
<keyword evidence="3" id="KW-1185">Reference proteome</keyword>
<sequence length="81" mass="9020">MSAQKRSRAFQQGRVKALRRMKQPMVLHLETSAPPRNPVARALAARGSSAAAGKHIRSQGAQRRADRMALQRTLRRSDTTD</sequence>
<reference evidence="2 3" key="1">
    <citation type="submission" date="2016-10" db="EMBL/GenBank/DDBJ databases">
        <authorList>
            <person name="de Groot N.N."/>
        </authorList>
    </citation>
    <scope>NUCLEOTIDE SEQUENCE [LARGE SCALE GENOMIC DNA]</scope>
    <source>
        <strain evidence="2 3">DSM 16619</strain>
    </source>
</reference>
<evidence type="ECO:0000313" key="3">
    <source>
        <dbReference type="Proteomes" id="UP000198781"/>
    </source>
</evidence>
<proteinExistence type="predicted"/>